<keyword evidence="3" id="KW-0012">Acyltransferase</keyword>
<keyword evidence="1" id="KW-1133">Transmembrane helix</keyword>
<reference evidence="3" key="1">
    <citation type="submission" date="2022-07" db="EMBL/GenBank/DDBJ databases">
        <title>Fungi with potential for degradation of polypropylene.</title>
        <authorList>
            <person name="Gostincar C."/>
        </authorList>
    </citation>
    <scope>NUCLEOTIDE SEQUENCE</scope>
    <source>
        <strain evidence="3">EXF-13308</strain>
    </source>
</reference>
<feature type="domain" description="Acyltransferase 3" evidence="2">
    <location>
        <begin position="108"/>
        <end position="507"/>
    </location>
</feature>
<gene>
    <name evidence="3" type="ORF">NKR23_g7271</name>
</gene>
<dbReference type="PANTHER" id="PTHR23028">
    <property type="entry name" value="ACETYLTRANSFERASE"/>
    <property type="match status" value="1"/>
</dbReference>
<dbReference type="EMBL" id="JANBVO010000022">
    <property type="protein sequence ID" value="KAJ9142347.1"/>
    <property type="molecule type" value="Genomic_DNA"/>
</dbReference>
<evidence type="ECO:0000313" key="4">
    <source>
        <dbReference type="Proteomes" id="UP001174694"/>
    </source>
</evidence>
<feature type="transmembrane region" description="Helical" evidence="1">
    <location>
        <begin position="203"/>
        <end position="224"/>
    </location>
</feature>
<sequence length="588" mass="66357">MSLFRSLRSSLRGEGYALVQDSPSSSIDDPECEDLEEKTTSVHVLPLIEGRLRRLSLYSIVATTISISTSILVYLLPSFVTGPLKRYLSERSKHAPQPQRVQSIRPTAYLDGLRGVAALVVYIFHYTYLWYPVLRNGYGCSEDNVLFWQLPIVRALHSGRASVTVFFVISGYVLTTKTLTIIYRGQHERILDTLAGSLFRRPFRLYLPIVVATGIIATLVRYHLYRPNPTGGGIPPIANNAHDQFWHWWATVKDVTNPFRVVTSRDHIYANPYDGHLWTIPTEFKGSLLVFLYLLAFAKAKRWVHLLAVVVGGYWQVKNGDSDQALFCGGLFLAELALIIPPESYRLPQGMSRILSVSPRGVWLFRHVVTISLFLLGLHLFSYPEKQGPETPGFRMLSDHVPEYYTRSVDYIQQFWISIGAIIFVVALMYSPPLRSIPNSAPALPASQLPVSTPASGLDMPAAAPEEPFLQRLFTNRFAQYLGDVSYSLYLCHDSVNHIVGMRYLRPAWHEWAATDQRANALEEDGLMGEAAEIRARMQGQYARAWVMGMLANTIVLFWASDLFTRAVDANAVKLTRKLWGWSIAKKA</sequence>
<proteinExistence type="predicted"/>
<feature type="transmembrane region" description="Helical" evidence="1">
    <location>
        <begin position="411"/>
        <end position="430"/>
    </location>
</feature>
<dbReference type="Pfam" id="PF01757">
    <property type="entry name" value="Acyl_transf_3"/>
    <property type="match status" value="1"/>
</dbReference>
<feature type="transmembrane region" description="Helical" evidence="1">
    <location>
        <begin position="286"/>
        <end position="304"/>
    </location>
</feature>
<dbReference type="GO" id="GO:0016747">
    <property type="term" value="F:acyltransferase activity, transferring groups other than amino-acyl groups"/>
    <property type="evidence" value="ECO:0007669"/>
    <property type="project" value="InterPro"/>
</dbReference>
<accession>A0AA38VMX3</accession>
<dbReference type="InterPro" id="IPR050879">
    <property type="entry name" value="Acyltransferase_3"/>
</dbReference>
<evidence type="ECO:0000256" key="1">
    <source>
        <dbReference type="SAM" id="Phobius"/>
    </source>
</evidence>
<evidence type="ECO:0000313" key="3">
    <source>
        <dbReference type="EMBL" id="KAJ9142347.1"/>
    </source>
</evidence>
<dbReference type="AlphaFoldDB" id="A0AA38VMX3"/>
<dbReference type="InterPro" id="IPR002656">
    <property type="entry name" value="Acyl_transf_3_dom"/>
</dbReference>
<dbReference type="Proteomes" id="UP001174694">
    <property type="component" value="Unassembled WGS sequence"/>
</dbReference>
<dbReference type="PANTHER" id="PTHR23028:SF134">
    <property type="entry name" value="PUTATIVE (AFU_ORTHOLOGUE AFUA_4G08520)-RELATED"/>
    <property type="match status" value="1"/>
</dbReference>
<keyword evidence="1" id="KW-0472">Membrane</keyword>
<keyword evidence="3" id="KW-0808">Transferase</keyword>
<keyword evidence="4" id="KW-1185">Reference proteome</keyword>
<feature type="transmembrane region" description="Helical" evidence="1">
    <location>
        <begin position="55"/>
        <end position="76"/>
    </location>
</feature>
<feature type="transmembrane region" description="Helical" evidence="1">
    <location>
        <begin position="163"/>
        <end position="183"/>
    </location>
</feature>
<name>A0AA38VMX3_9PEZI</name>
<feature type="transmembrane region" description="Helical" evidence="1">
    <location>
        <begin position="542"/>
        <end position="560"/>
    </location>
</feature>
<comment type="caution">
    <text evidence="3">The sequence shown here is derived from an EMBL/GenBank/DDBJ whole genome shotgun (WGS) entry which is preliminary data.</text>
</comment>
<feature type="transmembrane region" description="Helical" evidence="1">
    <location>
        <begin position="112"/>
        <end position="131"/>
    </location>
</feature>
<protein>
    <submittedName>
        <fullName evidence="3">Acyltransferase</fullName>
    </submittedName>
</protein>
<organism evidence="3 4">
    <name type="scientific">Pleurostoma richardsiae</name>
    <dbReference type="NCBI Taxonomy" id="41990"/>
    <lineage>
        <taxon>Eukaryota</taxon>
        <taxon>Fungi</taxon>
        <taxon>Dikarya</taxon>
        <taxon>Ascomycota</taxon>
        <taxon>Pezizomycotina</taxon>
        <taxon>Sordariomycetes</taxon>
        <taxon>Sordariomycetidae</taxon>
        <taxon>Calosphaeriales</taxon>
        <taxon>Pleurostomataceae</taxon>
        <taxon>Pleurostoma</taxon>
    </lineage>
</organism>
<evidence type="ECO:0000259" key="2">
    <source>
        <dbReference type="Pfam" id="PF01757"/>
    </source>
</evidence>
<keyword evidence="1" id="KW-0812">Transmembrane</keyword>
<feature type="transmembrane region" description="Helical" evidence="1">
    <location>
        <begin position="363"/>
        <end position="383"/>
    </location>
</feature>